<dbReference type="PANTHER" id="PTHR12461:SF105">
    <property type="entry name" value="HYPOXIA-INDUCIBLE FACTOR 1-ALPHA INHIBITOR"/>
    <property type="match status" value="1"/>
</dbReference>
<dbReference type="Proteomes" id="UP001302676">
    <property type="component" value="Unassembled WGS sequence"/>
</dbReference>
<dbReference type="EMBL" id="MU853567">
    <property type="protein sequence ID" value="KAK4145553.1"/>
    <property type="molecule type" value="Genomic_DNA"/>
</dbReference>
<dbReference type="GeneID" id="87813221"/>
<dbReference type="InterPro" id="IPR041667">
    <property type="entry name" value="Cupin_8"/>
</dbReference>
<sequence>MYRVCTLPLRQFAQRQSTTNAPRRLLHLAAINEGNSPVTRSEFYALTGAPDNQLKAVIFRNQVSPTNDASPDTRGLPPSSTHIPALNHWFAFTKLDGTRACFTQHFRKHGQALAAYEVVLDKTDIEGVLNANLKAFQTWLKNTSSQVPHHGLLAELLHHLLLEWESPATPGFARFHAPLALLDAARQYNTTQADPSRRLSRLYVAQMPLSNLPPSLQHGLPTPALLTETPSHTTTPSASASASATTTPTPTTPPADIYTSSIWLGLEPTFTPWHRDPNHNIFCQLHGTKQVRVLPPVAGERLFRRVLDTHHRSHHSTSSGFSGSSAIRGEEMMHSSERQAWYDAVWGEGVKGEEEQGLAPEYQLMQHAEVGPRDMMFIPKGWWHSFVSTSDVEGGLNASVNWWFRWRRPS</sequence>
<feature type="compositionally biased region" description="Low complexity" evidence="1">
    <location>
        <begin position="229"/>
        <end position="249"/>
    </location>
</feature>
<feature type="domain" description="JmjC" evidence="2">
    <location>
        <begin position="218"/>
        <end position="410"/>
    </location>
</feature>
<dbReference type="AlphaFoldDB" id="A0AAN6ZPK1"/>
<dbReference type="RefSeq" id="XP_062638924.1">
    <property type="nucleotide sequence ID" value="XM_062776608.1"/>
</dbReference>
<dbReference type="PROSITE" id="PS51184">
    <property type="entry name" value="JMJC"/>
    <property type="match status" value="1"/>
</dbReference>
<dbReference type="SUPFAM" id="SSF51197">
    <property type="entry name" value="Clavaminate synthase-like"/>
    <property type="match status" value="1"/>
</dbReference>
<feature type="region of interest" description="Disordered" evidence="1">
    <location>
        <begin position="214"/>
        <end position="254"/>
    </location>
</feature>
<name>A0AAN6ZPK1_9PEZI</name>
<gene>
    <name evidence="3" type="ORF">C8A04DRAFT_10515</name>
</gene>
<keyword evidence="4" id="KW-1185">Reference proteome</keyword>
<dbReference type="InterPro" id="IPR003347">
    <property type="entry name" value="JmjC_dom"/>
</dbReference>
<proteinExistence type="predicted"/>
<dbReference type="Pfam" id="PF13621">
    <property type="entry name" value="Cupin_8"/>
    <property type="match status" value="1"/>
</dbReference>
<reference evidence="3" key="2">
    <citation type="submission" date="2023-05" db="EMBL/GenBank/DDBJ databases">
        <authorList>
            <consortium name="Lawrence Berkeley National Laboratory"/>
            <person name="Steindorff A."/>
            <person name="Hensen N."/>
            <person name="Bonometti L."/>
            <person name="Westerberg I."/>
            <person name="Brannstrom I.O."/>
            <person name="Guillou S."/>
            <person name="Cros-Aarteil S."/>
            <person name="Calhoun S."/>
            <person name="Haridas S."/>
            <person name="Kuo A."/>
            <person name="Mondo S."/>
            <person name="Pangilinan J."/>
            <person name="Riley R."/>
            <person name="Labutti K."/>
            <person name="Andreopoulos B."/>
            <person name="Lipzen A."/>
            <person name="Chen C."/>
            <person name="Yanf M."/>
            <person name="Daum C."/>
            <person name="Ng V."/>
            <person name="Clum A."/>
            <person name="Ohm R."/>
            <person name="Martin F."/>
            <person name="Silar P."/>
            <person name="Natvig D."/>
            <person name="Lalanne C."/>
            <person name="Gautier V."/>
            <person name="Ament-Velasquez S.L."/>
            <person name="Kruys A."/>
            <person name="Hutchinson M.I."/>
            <person name="Powell A.J."/>
            <person name="Barry K."/>
            <person name="Miller A.N."/>
            <person name="Grigoriev I.V."/>
            <person name="Debuchy R."/>
            <person name="Gladieux P."/>
            <person name="Thoren M.H."/>
            <person name="Johannesson H."/>
        </authorList>
    </citation>
    <scope>NUCLEOTIDE SEQUENCE</scope>
    <source>
        <strain evidence="3">CBS 141.50</strain>
    </source>
</reference>
<dbReference type="PANTHER" id="PTHR12461">
    <property type="entry name" value="HYPOXIA-INDUCIBLE FACTOR 1 ALPHA INHIBITOR-RELATED"/>
    <property type="match status" value="1"/>
</dbReference>
<comment type="caution">
    <text evidence="3">The sequence shown here is derived from an EMBL/GenBank/DDBJ whole genome shotgun (WGS) entry which is preliminary data.</text>
</comment>
<evidence type="ECO:0000259" key="2">
    <source>
        <dbReference type="PROSITE" id="PS51184"/>
    </source>
</evidence>
<evidence type="ECO:0000313" key="3">
    <source>
        <dbReference type="EMBL" id="KAK4145553.1"/>
    </source>
</evidence>
<evidence type="ECO:0000256" key="1">
    <source>
        <dbReference type="SAM" id="MobiDB-lite"/>
    </source>
</evidence>
<reference evidence="3" key="1">
    <citation type="journal article" date="2023" name="Mol. Phylogenet. Evol.">
        <title>Genome-scale phylogeny and comparative genomics of the fungal order Sordariales.</title>
        <authorList>
            <person name="Hensen N."/>
            <person name="Bonometti L."/>
            <person name="Westerberg I."/>
            <person name="Brannstrom I.O."/>
            <person name="Guillou S."/>
            <person name="Cros-Aarteil S."/>
            <person name="Calhoun S."/>
            <person name="Haridas S."/>
            <person name="Kuo A."/>
            <person name="Mondo S."/>
            <person name="Pangilinan J."/>
            <person name="Riley R."/>
            <person name="LaButti K."/>
            <person name="Andreopoulos B."/>
            <person name="Lipzen A."/>
            <person name="Chen C."/>
            <person name="Yan M."/>
            <person name="Daum C."/>
            <person name="Ng V."/>
            <person name="Clum A."/>
            <person name="Steindorff A."/>
            <person name="Ohm R.A."/>
            <person name="Martin F."/>
            <person name="Silar P."/>
            <person name="Natvig D.O."/>
            <person name="Lalanne C."/>
            <person name="Gautier V."/>
            <person name="Ament-Velasquez S.L."/>
            <person name="Kruys A."/>
            <person name="Hutchinson M.I."/>
            <person name="Powell A.J."/>
            <person name="Barry K."/>
            <person name="Miller A.N."/>
            <person name="Grigoriev I.V."/>
            <person name="Debuchy R."/>
            <person name="Gladieux P."/>
            <person name="Hiltunen Thoren M."/>
            <person name="Johannesson H."/>
        </authorList>
    </citation>
    <scope>NUCLEOTIDE SEQUENCE</scope>
    <source>
        <strain evidence="3">CBS 141.50</strain>
    </source>
</reference>
<dbReference type="Gene3D" id="2.60.120.650">
    <property type="entry name" value="Cupin"/>
    <property type="match status" value="1"/>
</dbReference>
<accession>A0AAN6ZPK1</accession>
<protein>
    <submittedName>
        <fullName evidence="3">Cupin-like domain-containing protein</fullName>
    </submittedName>
</protein>
<organism evidence="3 4">
    <name type="scientific">Dichotomopilus funicola</name>
    <dbReference type="NCBI Taxonomy" id="1934379"/>
    <lineage>
        <taxon>Eukaryota</taxon>
        <taxon>Fungi</taxon>
        <taxon>Dikarya</taxon>
        <taxon>Ascomycota</taxon>
        <taxon>Pezizomycotina</taxon>
        <taxon>Sordariomycetes</taxon>
        <taxon>Sordariomycetidae</taxon>
        <taxon>Sordariales</taxon>
        <taxon>Chaetomiaceae</taxon>
        <taxon>Dichotomopilus</taxon>
    </lineage>
</organism>
<evidence type="ECO:0000313" key="4">
    <source>
        <dbReference type="Proteomes" id="UP001302676"/>
    </source>
</evidence>